<keyword evidence="1" id="KW-1133">Transmembrane helix</keyword>
<organism evidence="2">
    <name type="scientific">Rhizophora mucronata</name>
    <name type="common">Asiatic mangrove</name>
    <dbReference type="NCBI Taxonomy" id="61149"/>
    <lineage>
        <taxon>Eukaryota</taxon>
        <taxon>Viridiplantae</taxon>
        <taxon>Streptophyta</taxon>
        <taxon>Embryophyta</taxon>
        <taxon>Tracheophyta</taxon>
        <taxon>Spermatophyta</taxon>
        <taxon>Magnoliopsida</taxon>
        <taxon>eudicotyledons</taxon>
        <taxon>Gunneridae</taxon>
        <taxon>Pentapetalae</taxon>
        <taxon>rosids</taxon>
        <taxon>fabids</taxon>
        <taxon>Malpighiales</taxon>
        <taxon>Rhizophoraceae</taxon>
        <taxon>Rhizophora</taxon>
    </lineage>
</organism>
<keyword evidence="1" id="KW-0472">Membrane</keyword>
<keyword evidence="1" id="KW-0812">Transmembrane</keyword>
<evidence type="ECO:0000313" key="2">
    <source>
        <dbReference type="EMBL" id="MBX50984.1"/>
    </source>
</evidence>
<protein>
    <submittedName>
        <fullName evidence="2">Uncharacterized protein</fullName>
    </submittedName>
</protein>
<name>A0A2P2P885_RHIMU</name>
<dbReference type="EMBL" id="GGEC01070500">
    <property type="protein sequence ID" value="MBX50984.1"/>
    <property type="molecule type" value="Transcribed_RNA"/>
</dbReference>
<reference evidence="2" key="1">
    <citation type="submission" date="2018-02" db="EMBL/GenBank/DDBJ databases">
        <title>Rhizophora mucronata_Transcriptome.</title>
        <authorList>
            <person name="Meera S.P."/>
            <person name="Sreeshan A."/>
            <person name="Augustine A."/>
        </authorList>
    </citation>
    <scope>NUCLEOTIDE SEQUENCE</scope>
    <source>
        <tissue evidence="2">Leaf</tissue>
    </source>
</reference>
<proteinExistence type="predicted"/>
<evidence type="ECO:0000256" key="1">
    <source>
        <dbReference type="SAM" id="Phobius"/>
    </source>
</evidence>
<dbReference type="AlphaFoldDB" id="A0A2P2P885"/>
<feature type="transmembrane region" description="Helical" evidence="1">
    <location>
        <begin position="31"/>
        <end position="51"/>
    </location>
</feature>
<feature type="transmembrane region" description="Helical" evidence="1">
    <location>
        <begin position="7"/>
        <end position="25"/>
    </location>
</feature>
<accession>A0A2P2P885</accession>
<sequence length="56" mass="6574">MLQCHTSYCYLLEIASVLPVLYYWPSEHVEIHYFHADFLYLVWPFVILACANGHVG</sequence>